<name>A0ABM8GJQ3_9MICO</name>
<organism evidence="2 3">
    <name type="scientific">Frondihabitans sucicola</name>
    <dbReference type="NCBI Taxonomy" id="1268041"/>
    <lineage>
        <taxon>Bacteria</taxon>
        <taxon>Bacillati</taxon>
        <taxon>Actinomycetota</taxon>
        <taxon>Actinomycetes</taxon>
        <taxon>Micrococcales</taxon>
        <taxon>Microbacteriaceae</taxon>
        <taxon>Frondihabitans</taxon>
    </lineage>
</organism>
<dbReference type="Proteomes" id="UP001321486">
    <property type="component" value="Chromosome"/>
</dbReference>
<reference evidence="3" key="1">
    <citation type="journal article" date="2019" name="Int. J. Syst. Evol. Microbiol.">
        <title>The Global Catalogue of Microorganisms (GCM) 10K type strain sequencing project: providing services to taxonomists for standard genome sequencing and annotation.</title>
        <authorList>
            <consortium name="The Broad Institute Genomics Platform"/>
            <consortium name="The Broad Institute Genome Sequencing Center for Infectious Disease"/>
            <person name="Wu L."/>
            <person name="Ma J."/>
        </authorList>
    </citation>
    <scope>NUCLEOTIDE SEQUENCE [LARGE SCALE GENOMIC DNA]</scope>
    <source>
        <strain evidence="3">NBRC 108728</strain>
    </source>
</reference>
<dbReference type="EMBL" id="AP027732">
    <property type="protein sequence ID" value="BDZ48616.1"/>
    <property type="molecule type" value="Genomic_DNA"/>
</dbReference>
<protein>
    <recommendedName>
        <fullName evidence="1">ORC1/DEAH AAA+ ATPase domain-containing protein</fullName>
    </recommendedName>
</protein>
<evidence type="ECO:0000313" key="3">
    <source>
        <dbReference type="Proteomes" id="UP001321486"/>
    </source>
</evidence>
<sequence length="366" mass="40591">MGRHLSTVEPAWRDQLRPEDQHFADVLWGRLAPEPERRSGSELASLGDVDRDVYGRQRRAWFREVPPVRLTAHARVRHQLEAERLDDADSDPGFGAPRPITVIEGDPGVGKSKLMDVEGFFTSAYFAGFRSRPGCKPDPRSTLTRSTADYIPVVRVKFRPTQKTIYKVIDGILTAFGEPGSSGADRDDSLGTAIRNHGTRLIVFDELQRLPLTKALGRDVLNLFRDLSDSCRVLIGITNIDDVVTGPRTDGRGAADDTLDLRSVALTLKPLGYDTDDEVKEWQQWLMSLEGRLILAKMTHPGWLSVDLASYMHAVSQGHMNSVVRLLSTALSRAMATGAECIDRALLDTLAVERAHESARATRIRG</sequence>
<evidence type="ECO:0000259" key="1">
    <source>
        <dbReference type="Pfam" id="PF13401"/>
    </source>
</evidence>
<accession>A0ABM8GJQ3</accession>
<evidence type="ECO:0000313" key="2">
    <source>
        <dbReference type="EMBL" id="BDZ48616.1"/>
    </source>
</evidence>
<dbReference type="InterPro" id="IPR049945">
    <property type="entry name" value="AAA_22"/>
</dbReference>
<dbReference type="Pfam" id="PF13401">
    <property type="entry name" value="AAA_22"/>
    <property type="match status" value="1"/>
</dbReference>
<feature type="domain" description="ORC1/DEAH AAA+ ATPase" evidence="1">
    <location>
        <begin position="98"/>
        <end position="235"/>
    </location>
</feature>
<dbReference type="InterPro" id="IPR027417">
    <property type="entry name" value="P-loop_NTPase"/>
</dbReference>
<dbReference type="SUPFAM" id="SSF52540">
    <property type="entry name" value="P-loop containing nucleoside triphosphate hydrolases"/>
    <property type="match status" value="1"/>
</dbReference>
<proteinExistence type="predicted"/>
<keyword evidence="3" id="KW-1185">Reference proteome</keyword>
<gene>
    <name evidence="2" type="ORF">GCM10025867_08570</name>
</gene>